<sequence length="114" mass="12924">MDALHHASPLHYPCSPSPPNLIILRPVLSRLTRLQCKKYSVGYTLWLLVFWVCDESSARLEASDDTSGDTNARFSYPNVILGLIWAYIRVSAPRRTVRPRKDPCGVKSKRCLIP</sequence>
<gene>
    <name evidence="1" type="ORF">BDV39DRAFT_111788</name>
</gene>
<dbReference type="EMBL" id="ML741812">
    <property type="protein sequence ID" value="KAE8324964.1"/>
    <property type="molecule type" value="Genomic_DNA"/>
</dbReference>
<keyword evidence="2" id="KW-1185">Reference proteome</keyword>
<proteinExistence type="predicted"/>
<evidence type="ECO:0000313" key="1">
    <source>
        <dbReference type="EMBL" id="KAE8324964.1"/>
    </source>
</evidence>
<evidence type="ECO:0000313" key="2">
    <source>
        <dbReference type="Proteomes" id="UP000325945"/>
    </source>
</evidence>
<dbReference type="AlphaFoldDB" id="A0A5N6WVP9"/>
<reference evidence="2" key="1">
    <citation type="submission" date="2019-04" db="EMBL/GenBank/DDBJ databases">
        <title>Friends and foes A comparative genomics studyof 23 Aspergillus species from section Flavi.</title>
        <authorList>
            <consortium name="DOE Joint Genome Institute"/>
            <person name="Kjaerbolling I."/>
            <person name="Vesth T."/>
            <person name="Frisvad J.C."/>
            <person name="Nybo J.L."/>
            <person name="Theobald S."/>
            <person name="Kildgaard S."/>
            <person name="Isbrandt T."/>
            <person name="Kuo A."/>
            <person name="Sato A."/>
            <person name="Lyhne E.K."/>
            <person name="Kogle M.E."/>
            <person name="Wiebenga A."/>
            <person name="Kun R.S."/>
            <person name="Lubbers R.J."/>
            <person name="Makela M.R."/>
            <person name="Barry K."/>
            <person name="Chovatia M."/>
            <person name="Clum A."/>
            <person name="Daum C."/>
            <person name="Haridas S."/>
            <person name="He G."/>
            <person name="LaButti K."/>
            <person name="Lipzen A."/>
            <person name="Mondo S."/>
            <person name="Riley R."/>
            <person name="Salamov A."/>
            <person name="Simmons B.A."/>
            <person name="Magnuson J.K."/>
            <person name="Henrissat B."/>
            <person name="Mortensen U.H."/>
            <person name="Larsen T.O."/>
            <person name="Devries R.P."/>
            <person name="Grigoriev I.V."/>
            <person name="Machida M."/>
            <person name="Baker S.E."/>
            <person name="Andersen M.R."/>
        </authorList>
    </citation>
    <scope>NUCLEOTIDE SEQUENCE [LARGE SCALE GENOMIC DNA]</scope>
    <source>
        <strain evidence="2">CBS 130017</strain>
    </source>
</reference>
<protein>
    <submittedName>
        <fullName evidence="1">Uncharacterized protein</fullName>
    </submittedName>
</protein>
<dbReference type="Proteomes" id="UP000325945">
    <property type="component" value="Unassembled WGS sequence"/>
</dbReference>
<organism evidence="1 2">
    <name type="scientific">Aspergillus sergii</name>
    <dbReference type="NCBI Taxonomy" id="1034303"/>
    <lineage>
        <taxon>Eukaryota</taxon>
        <taxon>Fungi</taxon>
        <taxon>Dikarya</taxon>
        <taxon>Ascomycota</taxon>
        <taxon>Pezizomycotina</taxon>
        <taxon>Eurotiomycetes</taxon>
        <taxon>Eurotiomycetidae</taxon>
        <taxon>Eurotiales</taxon>
        <taxon>Aspergillaceae</taxon>
        <taxon>Aspergillus</taxon>
        <taxon>Aspergillus subgen. Circumdati</taxon>
    </lineage>
</organism>
<accession>A0A5N6WVP9</accession>
<name>A0A5N6WVP9_9EURO</name>